<sequence>MHPDTRRAMREHLLTFIDTRTTDYADEPMWIDAARYHDPDHLRAEYDAVFTAHPRIVAHGGQDLVHTPEGITVTRSDGVLTAVDAAGVHYPVQEYAGLVWMHPDPEASFDMATWFGPELDRDIACCGVADAALYRHETFRLDVNWKTVMDGFTDAYHLQFVHPQTVGPFFHTNVYKCDPFGKNWRMVVARRGIEDFRGEDVDYGEFTEYAIASFTCYPGSIIALAPAHFEIWSVRPDPGDLGRSIVDLWFLVPELPTTDKALRFRAKNWEIVLHAVRDEDWVVAKSVSDSLPRSGIPALVLGRNEKATQILHRSLTADVPWSRS</sequence>
<keyword evidence="3" id="KW-1185">Reference proteome</keyword>
<reference evidence="3" key="1">
    <citation type="journal article" date="2019" name="Int. J. Syst. Evol. Microbiol.">
        <title>The Global Catalogue of Microorganisms (GCM) 10K type strain sequencing project: providing services to taxonomists for standard genome sequencing and annotation.</title>
        <authorList>
            <consortium name="The Broad Institute Genomics Platform"/>
            <consortium name="The Broad Institute Genome Sequencing Center for Infectious Disease"/>
            <person name="Wu L."/>
            <person name="Ma J."/>
        </authorList>
    </citation>
    <scope>NUCLEOTIDE SEQUENCE [LARGE SCALE GENOMIC DNA]</scope>
    <source>
        <strain evidence="3">JCM 17906</strain>
    </source>
</reference>
<dbReference type="SUPFAM" id="SSF55961">
    <property type="entry name" value="Bet v1-like"/>
    <property type="match status" value="1"/>
</dbReference>
<organism evidence="2 3">
    <name type="scientific">Pseudonocardia xishanensis</name>
    <dbReference type="NCBI Taxonomy" id="630995"/>
    <lineage>
        <taxon>Bacteria</taxon>
        <taxon>Bacillati</taxon>
        <taxon>Actinomycetota</taxon>
        <taxon>Actinomycetes</taxon>
        <taxon>Pseudonocardiales</taxon>
        <taxon>Pseudonocardiaceae</taxon>
        <taxon>Pseudonocardia</taxon>
    </lineage>
</organism>
<proteinExistence type="predicted"/>
<feature type="domain" description="Aromatic-ring-hydroxylating dioxygenase alpha subunit C-terminal" evidence="1">
    <location>
        <begin position="133"/>
        <end position="315"/>
    </location>
</feature>
<dbReference type="Gene3D" id="3.90.380.10">
    <property type="entry name" value="Naphthalene 1,2-dioxygenase Alpha Subunit, Chain A, domain 1"/>
    <property type="match status" value="2"/>
</dbReference>
<dbReference type="InterPro" id="IPR036922">
    <property type="entry name" value="Rieske_2Fe-2S_sf"/>
</dbReference>
<dbReference type="EMBL" id="BAABGT010000041">
    <property type="protein sequence ID" value="GAA4548804.1"/>
    <property type="molecule type" value="Genomic_DNA"/>
</dbReference>
<protein>
    <recommendedName>
        <fullName evidence="1">Aromatic-ring-hydroxylating dioxygenase alpha subunit C-terminal domain-containing protein</fullName>
    </recommendedName>
</protein>
<accession>A0ABP8RUN2</accession>
<evidence type="ECO:0000313" key="3">
    <source>
        <dbReference type="Proteomes" id="UP001501598"/>
    </source>
</evidence>
<dbReference type="Pfam" id="PF00848">
    <property type="entry name" value="Ring_hydroxyl_A"/>
    <property type="match status" value="1"/>
</dbReference>
<gene>
    <name evidence="2" type="ORF">GCM10023175_35840</name>
</gene>
<evidence type="ECO:0000259" key="1">
    <source>
        <dbReference type="Pfam" id="PF00848"/>
    </source>
</evidence>
<dbReference type="RefSeq" id="WP_345419418.1">
    <property type="nucleotide sequence ID" value="NZ_BAABGT010000041.1"/>
</dbReference>
<evidence type="ECO:0000313" key="2">
    <source>
        <dbReference type="EMBL" id="GAA4548804.1"/>
    </source>
</evidence>
<dbReference type="Gene3D" id="2.102.10.10">
    <property type="entry name" value="Rieske [2Fe-2S] iron-sulphur domain"/>
    <property type="match status" value="1"/>
</dbReference>
<name>A0ABP8RUN2_9PSEU</name>
<comment type="caution">
    <text evidence="2">The sequence shown here is derived from an EMBL/GenBank/DDBJ whole genome shotgun (WGS) entry which is preliminary data.</text>
</comment>
<dbReference type="Proteomes" id="UP001501598">
    <property type="component" value="Unassembled WGS sequence"/>
</dbReference>
<dbReference type="InterPro" id="IPR015879">
    <property type="entry name" value="Ring_hydroxy_dOase_asu_C_dom"/>
</dbReference>